<protein>
    <submittedName>
        <fullName evidence="2">Uncharacterized protein</fullName>
    </submittedName>
</protein>
<gene>
    <name evidence="2" type="ORF">PCOR1329_LOCUS39710</name>
</gene>
<dbReference type="EMBL" id="CAUYUJ010014795">
    <property type="protein sequence ID" value="CAK0846107.1"/>
    <property type="molecule type" value="Genomic_DNA"/>
</dbReference>
<feature type="region of interest" description="Disordered" evidence="1">
    <location>
        <begin position="98"/>
        <end position="117"/>
    </location>
</feature>
<dbReference type="Proteomes" id="UP001189429">
    <property type="component" value="Unassembled WGS sequence"/>
</dbReference>
<accession>A0ABN9TJK3</accession>
<evidence type="ECO:0000313" key="2">
    <source>
        <dbReference type="EMBL" id="CAK0846107.1"/>
    </source>
</evidence>
<keyword evidence="3" id="KW-1185">Reference proteome</keyword>
<evidence type="ECO:0000313" key="3">
    <source>
        <dbReference type="Proteomes" id="UP001189429"/>
    </source>
</evidence>
<proteinExistence type="predicted"/>
<comment type="caution">
    <text evidence="2">The sequence shown here is derived from an EMBL/GenBank/DDBJ whole genome shotgun (WGS) entry which is preliminary data.</text>
</comment>
<reference evidence="2" key="1">
    <citation type="submission" date="2023-10" db="EMBL/GenBank/DDBJ databases">
        <authorList>
            <person name="Chen Y."/>
            <person name="Shah S."/>
            <person name="Dougan E. K."/>
            <person name="Thang M."/>
            <person name="Chan C."/>
        </authorList>
    </citation>
    <scope>NUCLEOTIDE SEQUENCE [LARGE SCALE GENOMIC DNA]</scope>
</reference>
<evidence type="ECO:0000256" key="1">
    <source>
        <dbReference type="SAM" id="MobiDB-lite"/>
    </source>
</evidence>
<sequence length="284" mass="30948">MVAQTLASRKPRFHTVRRVPLEEIVMASVTELLSLVNTARRAAEGEHPELVQQVQSYLKDVGRTHLEAARVPAEGVGENNLERLAEHLLALETLEAAGKRQGGPASGSNSDNRESATVVEDPVIREGGIIITLAGNMPPMTRKSVRPWVESQAPQNLLSRLTKTIALPGGKKVRQDFENVTESELEALKAAFVQSGTVARVPPEEFAKRKAYETEHGANKRSRASAVGNLGRTLDVVESVSNSGDHEFMRLAMSAVVTSQRVAAHGLRELAEDPLARNRDNEDM</sequence>
<organism evidence="2 3">
    <name type="scientific">Prorocentrum cordatum</name>
    <dbReference type="NCBI Taxonomy" id="2364126"/>
    <lineage>
        <taxon>Eukaryota</taxon>
        <taxon>Sar</taxon>
        <taxon>Alveolata</taxon>
        <taxon>Dinophyceae</taxon>
        <taxon>Prorocentrales</taxon>
        <taxon>Prorocentraceae</taxon>
        <taxon>Prorocentrum</taxon>
    </lineage>
</organism>
<name>A0ABN9TJK3_9DINO</name>